<dbReference type="Gene3D" id="2.40.33.20">
    <property type="entry name" value="PK beta-barrel domain-like"/>
    <property type="match status" value="1"/>
</dbReference>
<dbReference type="PANTHER" id="PTHR30212:SF2">
    <property type="entry name" value="PROTEIN YIIM"/>
    <property type="match status" value="1"/>
</dbReference>
<dbReference type="EMBL" id="FTOB01000006">
    <property type="protein sequence ID" value="SIS99744.1"/>
    <property type="molecule type" value="Genomic_DNA"/>
</dbReference>
<feature type="domain" description="MOSC" evidence="1">
    <location>
        <begin position="28"/>
        <end position="163"/>
    </location>
</feature>
<dbReference type="Proteomes" id="UP000185728">
    <property type="component" value="Unassembled WGS sequence"/>
</dbReference>
<dbReference type="InterPro" id="IPR011037">
    <property type="entry name" value="Pyrv_Knase-like_insert_dom_sf"/>
</dbReference>
<organism evidence="2 3">
    <name type="scientific">Zobellia uliginosa</name>
    <dbReference type="NCBI Taxonomy" id="143224"/>
    <lineage>
        <taxon>Bacteria</taxon>
        <taxon>Pseudomonadati</taxon>
        <taxon>Bacteroidota</taxon>
        <taxon>Flavobacteriia</taxon>
        <taxon>Flavobacteriales</taxon>
        <taxon>Flavobacteriaceae</taxon>
        <taxon>Zobellia</taxon>
    </lineage>
</organism>
<dbReference type="SUPFAM" id="SSF50800">
    <property type="entry name" value="PK beta-barrel domain-like"/>
    <property type="match status" value="1"/>
</dbReference>
<protein>
    <submittedName>
        <fullName evidence="2">MOSC domain-containing protein YiiM</fullName>
    </submittedName>
</protein>
<comment type="caution">
    <text evidence="2">The sequence shown here is derived from an EMBL/GenBank/DDBJ whole genome shotgun (WGS) entry which is preliminary data.</text>
</comment>
<sequence>MKIISTNIGRPTTVIWNGKNEQTGIFKYPVEEPLFLGKTDVAKDSVIDRKHHAGINKACFLFSVDHYDYWKKLYPDLEWKWGMFGENLSVSGLDESIVRIGDIYKIGSALVQISQPREPCYKLGIRFNDQGILKKYIDYGYPGTYVRILKEGEVRKGERFILVEQSTNELTVKDFFQLLFMRKKDQKILELALSNQALPGYKRERLRKYQVKP</sequence>
<evidence type="ECO:0000313" key="2">
    <source>
        <dbReference type="EMBL" id="SIS99744.1"/>
    </source>
</evidence>
<proteinExistence type="predicted"/>
<keyword evidence="3" id="KW-1185">Reference proteome</keyword>
<dbReference type="InterPro" id="IPR005302">
    <property type="entry name" value="MoCF_Sase_C"/>
</dbReference>
<name>A0ABY1L052_9FLAO</name>
<dbReference type="RefSeq" id="WP_076456648.1">
    <property type="nucleotide sequence ID" value="NZ_FTOB01000006.1"/>
</dbReference>
<dbReference type="InterPro" id="IPR052353">
    <property type="entry name" value="Benzoxazolinone_Detox_Enz"/>
</dbReference>
<reference evidence="2 3" key="1">
    <citation type="submission" date="2017-01" db="EMBL/GenBank/DDBJ databases">
        <authorList>
            <person name="Varghese N."/>
            <person name="Submissions S."/>
        </authorList>
    </citation>
    <scope>NUCLEOTIDE SEQUENCE [LARGE SCALE GENOMIC DNA]</scope>
    <source>
        <strain evidence="2 3">DSM 2061</strain>
    </source>
</reference>
<accession>A0ABY1L052</accession>
<evidence type="ECO:0000259" key="1">
    <source>
        <dbReference type="PROSITE" id="PS51340"/>
    </source>
</evidence>
<dbReference type="PROSITE" id="PS51340">
    <property type="entry name" value="MOSC"/>
    <property type="match status" value="1"/>
</dbReference>
<gene>
    <name evidence="2" type="ORF">SAMN05421766_106182</name>
</gene>
<dbReference type="Pfam" id="PF03473">
    <property type="entry name" value="MOSC"/>
    <property type="match status" value="1"/>
</dbReference>
<evidence type="ECO:0000313" key="3">
    <source>
        <dbReference type="Proteomes" id="UP000185728"/>
    </source>
</evidence>
<dbReference type="PANTHER" id="PTHR30212">
    <property type="entry name" value="PROTEIN YIIM"/>
    <property type="match status" value="1"/>
</dbReference>